<dbReference type="PANTHER" id="PTHR24567">
    <property type="entry name" value="CRP FAMILY TRANSCRIPTIONAL REGULATORY PROTEIN"/>
    <property type="match status" value="1"/>
</dbReference>
<evidence type="ECO:0000313" key="6">
    <source>
        <dbReference type="EMBL" id="SIS88599.1"/>
    </source>
</evidence>
<proteinExistence type="predicted"/>
<dbReference type="Pfam" id="PF00027">
    <property type="entry name" value="cNMP_binding"/>
    <property type="match status" value="1"/>
</dbReference>
<dbReference type="InterPro" id="IPR036388">
    <property type="entry name" value="WH-like_DNA-bd_sf"/>
</dbReference>
<dbReference type="InterPro" id="IPR050397">
    <property type="entry name" value="Env_Response_Regulators"/>
</dbReference>
<dbReference type="AlphaFoldDB" id="A0A1N7MRY2"/>
<dbReference type="PROSITE" id="PS50042">
    <property type="entry name" value="CNMP_BINDING_3"/>
    <property type="match status" value="1"/>
</dbReference>
<protein>
    <submittedName>
        <fullName evidence="6">CRP/FNR family transcriptional regulator, anaerobic regulatory protein</fullName>
    </submittedName>
</protein>
<dbReference type="SMART" id="SM00100">
    <property type="entry name" value="cNMP"/>
    <property type="match status" value="1"/>
</dbReference>
<dbReference type="PANTHER" id="PTHR24567:SF75">
    <property type="entry name" value="FUMARATE AND NITRATE REDUCTION REGULATORY PROTEIN"/>
    <property type="match status" value="1"/>
</dbReference>
<sequence length="257" mass="28367">MQINALDTVFAMVQLKPVIGCGNCPIRHNAVCAECDADELAILERAKSYVTFSAGARLAEAGEPLDHLSSIITGCATMSRTLEDGRRQTVGLLLPSDFIGRPGRANSAYDIEAVSEVTLCRFERRTFEDLVRNTPHIATRLMTMALDELDASRDWAVVLGRMTAREKVVSLLVNLARRAARREGKTAPEKSFTLHLPLSREGLADYLGLTIETTSRQFTALRKDGLFEMLSNRELRIVDFDRLVIEAGEDDDGGVIV</sequence>
<dbReference type="NCBIfam" id="NF045989">
    <property type="entry name" value="TransRegFnrLRhodb"/>
    <property type="match status" value="1"/>
</dbReference>
<evidence type="ECO:0000259" key="5">
    <source>
        <dbReference type="PROSITE" id="PS51063"/>
    </source>
</evidence>
<evidence type="ECO:0000256" key="1">
    <source>
        <dbReference type="ARBA" id="ARBA00023015"/>
    </source>
</evidence>
<dbReference type="Proteomes" id="UP000186684">
    <property type="component" value="Unassembled WGS sequence"/>
</dbReference>
<dbReference type="STRING" id="633194.SAMN05421759_105108"/>
<dbReference type="InterPro" id="IPR014710">
    <property type="entry name" value="RmlC-like_jellyroll"/>
</dbReference>
<keyword evidence="3" id="KW-0804">Transcription</keyword>
<evidence type="ECO:0000259" key="4">
    <source>
        <dbReference type="PROSITE" id="PS50042"/>
    </source>
</evidence>
<dbReference type="GO" id="GO:0005829">
    <property type="term" value="C:cytosol"/>
    <property type="evidence" value="ECO:0007669"/>
    <property type="project" value="TreeGrafter"/>
</dbReference>
<dbReference type="InterPro" id="IPR000595">
    <property type="entry name" value="cNMP-bd_dom"/>
</dbReference>
<keyword evidence="7" id="KW-1185">Reference proteome</keyword>
<dbReference type="Gene3D" id="2.60.120.10">
    <property type="entry name" value="Jelly Rolls"/>
    <property type="match status" value="1"/>
</dbReference>
<dbReference type="SMART" id="SM00419">
    <property type="entry name" value="HTH_CRP"/>
    <property type="match status" value="1"/>
</dbReference>
<feature type="domain" description="HTH crp-type" evidence="5">
    <location>
        <begin position="162"/>
        <end position="241"/>
    </location>
</feature>
<organism evidence="6 7">
    <name type="scientific">Roseivivax lentus</name>
    <dbReference type="NCBI Taxonomy" id="633194"/>
    <lineage>
        <taxon>Bacteria</taxon>
        <taxon>Pseudomonadati</taxon>
        <taxon>Pseudomonadota</taxon>
        <taxon>Alphaproteobacteria</taxon>
        <taxon>Rhodobacterales</taxon>
        <taxon>Roseobacteraceae</taxon>
        <taxon>Roseivivax</taxon>
    </lineage>
</organism>
<dbReference type="PROSITE" id="PS51063">
    <property type="entry name" value="HTH_CRP_2"/>
    <property type="match status" value="1"/>
</dbReference>
<evidence type="ECO:0000313" key="7">
    <source>
        <dbReference type="Proteomes" id="UP000186684"/>
    </source>
</evidence>
<dbReference type="EMBL" id="FTOQ01000005">
    <property type="protein sequence ID" value="SIS88599.1"/>
    <property type="molecule type" value="Genomic_DNA"/>
</dbReference>
<keyword evidence="2" id="KW-0238">DNA-binding</keyword>
<dbReference type="InterPro" id="IPR018490">
    <property type="entry name" value="cNMP-bd_dom_sf"/>
</dbReference>
<dbReference type="GO" id="GO:0003700">
    <property type="term" value="F:DNA-binding transcription factor activity"/>
    <property type="evidence" value="ECO:0007669"/>
    <property type="project" value="InterPro"/>
</dbReference>
<dbReference type="PRINTS" id="PR00034">
    <property type="entry name" value="HTHCRP"/>
</dbReference>
<dbReference type="PROSITE" id="PS00042">
    <property type="entry name" value="HTH_CRP_1"/>
    <property type="match status" value="1"/>
</dbReference>
<dbReference type="CDD" id="cd00038">
    <property type="entry name" value="CAP_ED"/>
    <property type="match status" value="1"/>
</dbReference>
<evidence type="ECO:0000256" key="2">
    <source>
        <dbReference type="ARBA" id="ARBA00023125"/>
    </source>
</evidence>
<dbReference type="GO" id="GO:0003677">
    <property type="term" value="F:DNA binding"/>
    <property type="evidence" value="ECO:0007669"/>
    <property type="project" value="UniProtKB-KW"/>
</dbReference>
<keyword evidence="1" id="KW-0805">Transcription regulation</keyword>
<dbReference type="SUPFAM" id="SSF46785">
    <property type="entry name" value="Winged helix' DNA-binding domain"/>
    <property type="match status" value="1"/>
</dbReference>
<feature type="domain" description="Cyclic nucleotide-binding" evidence="4">
    <location>
        <begin position="31"/>
        <end position="148"/>
    </location>
</feature>
<accession>A0A1N7MRY2</accession>
<dbReference type="SUPFAM" id="SSF51206">
    <property type="entry name" value="cAMP-binding domain-like"/>
    <property type="match status" value="1"/>
</dbReference>
<dbReference type="Pfam" id="PF13545">
    <property type="entry name" value="HTH_Crp_2"/>
    <property type="match status" value="1"/>
</dbReference>
<gene>
    <name evidence="6" type="ORF">SAMN05421759_105108</name>
</gene>
<reference evidence="7" key="1">
    <citation type="submission" date="2017-01" db="EMBL/GenBank/DDBJ databases">
        <authorList>
            <person name="Varghese N."/>
            <person name="Submissions S."/>
        </authorList>
    </citation>
    <scope>NUCLEOTIDE SEQUENCE [LARGE SCALE GENOMIC DNA]</scope>
    <source>
        <strain evidence="7">DSM 29430</strain>
    </source>
</reference>
<dbReference type="Gene3D" id="1.10.10.10">
    <property type="entry name" value="Winged helix-like DNA-binding domain superfamily/Winged helix DNA-binding domain"/>
    <property type="match status" value="1"/>
</dbReference>
<dbReference type="InterPro" id="IPR018335">
    <property type="entry name" value="Tscrpt_reg_HTH_Crp-type_CS"/>
</dbReference>
<evidence type="ECO:0000256" key="3">
    <source>
        <dbReference type="ARBA" id="ARBA00023163"/>
    </source>
</evidence>
<name>A0A1N7MRY2_9RHOB</name>
<dbReference type="InterPro" id="IPR012318">
    <property type="entry name" value="HTH_CRP"/>
</dbReference>
<dbReference type="CDD" id="cd00092">
    <property type="entry name" value="HTH_CRP"/>
    <property type="match status" value="1"/>
</dbReference>
<dbReference type="InterPro" id="IPR036390">
    <property type="entry name" value="WH_DNA-bd_sf"/>
</dbReference>